<accession>A0AAE3K953</accession>
<keyword evidence="1" id="KW-1133">Transmembrane helix</keyword>
<sequence>MSTLLAVFFFGLGLICFLQPEWSLQMNREIKAFGTNKDADEIEFANWWFYFEYVFGILSFLIGFVILFGVI</sequence>
<dbReference type="RefSeq" id="WP_250585016.1">
    <property type="nucleotide sequence ID" value="NZ_JAKRVX010000005.1"/>
</dbReference>
<keyword evidence="4" id="KW-1185">Reference proteome</keyword>
<dbReference type="AlphaFoldDB" id="A0AAE3K953"/>
<evidence type="ECO:0000313" key="4">
    <source>
        <dbReference type="Proteomes" id="UP001203207"/>
    </source>
</evidence>
<reference evidence="3" key="1">
    <citation type="journal article" date="2022" name="Syst. Appl. Microbiol.">
        <title>Natronocalculus amylovorans gen. nov., sp. nov., and Natranaeroarchaeum aerophilus sp. nov., dominant culturable amylolytic natronoarchaea from hypersaline soda lakes in southwestern Siberia.</title>
        <authorList>
            <person name="Sorokin D.Y."/>
            <person name="Elcheninov A.G."/>
            <person name="Khizhniak T.V."/>
            <person name="Koenen M."/>
            <person name="Bale N.J."/>
            <person name="Damste J.S.S."/>
            <person name="Kublanov I.V."/>
        </authorList>
    </citation>
    <scope>NUCLEOTIDE SEQUENCE</scope>
    <source>
        <strain evidence="3">AArc-St2</strain>
    </source>
</reference>
<dbReference type="EMBL" id="JAKRVX010000005">
    <property type="protein sequence ID" value="MCL9817723.1"/>
    <property type="molecule type" value="Genomic_DNA"/>
</dbReference>
<name>A0AAE3K953_9EURY</name>
<keyword evidence="1" id="KW-0472">Membrane</keyword>
<comment type="caution">
    <text evidence="3">The sequence shown here is derived from an EMBL/GenBank/DDBJ whole genome shotgun (WGS) entry which is preliminary data.</text>
</comment>
<feature type="domain" description="DUF6199" evidence="2">
    <location>
        <begin position="5"/>
        <end position="69"/>
    </location>
</feature>
<evidence type="ECO:0000256" key="1">
    <source>
        <dbReference type="SAM" id="Phobius"/>
    </source>
</evidence>
<keyword evidence="1" id="KW-0812">Transmembrane</keyword>
<dbReference type="Pfam" id="PF19701">
    <property type="entry name" value="DUF6199"/>
    <property type="match status" value="1"/>
</dbReference>
<feature type="transmembrane region" description="Helical" evidence="1">
    <location>
        <begin position="47"/>
        <end position="70"/>
    </location>
</feature>
<proteinExistence type="predicted"/>
<evidence type="ECO:0000259" key="2">
    <source>
        <dbReference type="Pfam" id="PF19701"/>
    </source>
</evidence>
<gene>
    <name evidence="3" type="ORF">AArcSt2_12280</name>
</gene>
<reference evidence="3" key="2">
    <citation type="submission" date="2022-02" db="EMBL/GenBank/DDBJ databases">
        <authorList>
            <person name="Elcheninov A.G."/>
            <person name="Sorokin D.Y."/>
            <person name="Kublanov I.V."/>
        </authorList>
    </citation>
    <scope>NUCLEOTIDE SEQUENCE</scope>
    <source>
        <strain evidence="3">AArc-St2</strain>
    </source>
</reference>
<dbReference type="Proteomes" id="UP001203207">
    <property type="component" value="Unassembled WGS sequence"/>
</dbReference>
<evidence type="ECO:0000313" key="3">
    <source>
        <dbReference type="EMBL" id="MCL9817723.1"/>
    </source>
</evidence>
<dbReference type="InterPro" id="IPR045679">
    <property type="entry name" value="DUF6199"/>
</dbReference>
<organism evidence="3 4">
    <name type="scientific">Natronocalculus amylovorans</name>
    <dbReference type="NCBI Taxonomy" id="2917812"/>
    <lineage>
        <taxon>Archaea</taxon>
        <taxon>Methanobacteriati</taxon>
        <taxon>Methanobacteriota</taxon>
        <taxon>Stenosarchaea group</taxon>
        <taxon>Halobacteria</taxon>
        <taxon>Halobacteriales</taxon>
        <taxon>Haloferacaceae</taxon>
        <taxon>Natronocalculus</taxon>
    </lineage>
</organism>
<protein>
    <recommendedName>
        <fullName evidence="2">DUF6199 domain-containing protein</fullName>
    </recommendedName>
</protein>